<dbReference type="InterPro" id="IPR001650">
    <property type="entry name" value="Helicase_C-like"/>
</dbReference>
<evidence type="ECO:0000313" key="15">
    <source>
        <dbReference type="Proteomes" id="UP000317315"/>
    </source>
</evidence>
<dbReference type="EMBL" id="FXTM01000001">
    <property type="protein sequence ID" value="SMO32192.1"/>
    <property type="molecule type" value="Genomic_DNA"/>
</dbReference>
<dbReference type="AlphaFoldDB" id="A0A521ABP2"/>
<dbReference type="SUPFAM" id="SSF52540">
    <property type="entry name" value="P-loop containing nucleoside triphosphate hydrolases"/>
    <property type="match status" value="1"/>
</dbReference>
<proteinExistence type="inferred from homology"/>
<dbReference type="InterPro" id="IPR011545">
    <property type="entry name" value="DEAD/DEAH_box_helicase_dom"/>
</dbReference>
<keyword evidence="6" id="KW-0378">Hydrolase</keyword>
<dbReference type="PROSITE" id="PS51194">
    <property type="entry name" value="HELICASE_CTER"/>
    <property type="match status" value="1"/>
</dbReference>
<dbReference type="NCBIfam" id="TIGR01587">
    <property type="entry name" value="cas3_core"/>
    <property type="match status" value="1"/>
</dbReference>
<dbReference type="GO" id="GO:0003676">
    <property type="term" value="F:nucleic acid binding"/>
    <property type="evidence" value="ECO:0007669"/>
    <property type="project" value="InterPro"/>
</dbReference>
<dbReference type="InterPro" id="IPR050079">
    <property type="entry name" value="DEAD_box_RNA_helicase"/>
</dbReference>
<dbReference type="NCBIfam" id="TIGR01596">
    <property type="entry name" value="cas3_HD"/>
    <property type="match status" value="1"/>
</dbReference>
<dbReference type="InterPro" id="IPR054712">
    <property type="entry name" value="Cas3-like_dom"/>
</dbReference>
<evidence type="ECO:0000259" key="13">
    <source>
        <dbReference type="PROSITE" id="PS51643"/>
    </source>
</evidence>
<dbReference type="RefSeq" id="WP_142933342.1">
    <property type="nucleotide sequence ID" value="NZ_FXTM01000001.1"/>
</dbReference>
<dbReference type="PROSITE" id="PS51643">
    <property type="entry name" value="HD_CAS3"/>
    <property type="match status" value="1"/>
</dbReference>
<evidence type="ECO:0000256" key="1">
    <source>
        <dbReference type="ARBA" id="ARBA00006847"/>
    </source>
</evidence>
<name>A0A521ABP2_9BACT</name>
<dbReference type="GO" id="GO:0003724">
    <property type="term" value="F:RNA helicase activity"/>
    <property type="evidence" value="ECO:0007669"/>
    <property type="project" value="TreeGrafter"/>
</dbReference>
<reference evidence="14 15" key="1">
    <citation type="submission" date="2017-05" db="EMBL/GenBank/DDBJ databases">
        <authorList>
            <person name="Varghese N."/>
            <person name="Submissions S."/>
        </authorList>
    </citation>
    <scope>NUCLEOTIDE SEQUENCE [LARGE SCALE GENOMIC DNA]</scope>
    <source>
        <strain evidence="14 15">DSM 16304</strain>
    </source>
</reference>
<dbReference type="PANTHER" id="PTHR47959:SF16">
    <property type="entry name" value="CRISPR-ASSOCIATED NUCLEASE_HELICASE CAS3-RELATED"/>
    <property type="match status" value="1"/>
</dbReference>
<evidence type="ECO:0000256" key="5">
    <source>
        <dbReference type="ARBA" id="ARBA00022741"/>
    </source>
</evidence>
<dbReference type="PANTHER" id="PTHR47959">
    <property type="entry name" value="ATP-DEPENDENT RNA HELICASE RHLE-RELATED"/>
    <property type="match status" value="1"/>
</dbReference>
<keyword evidence="8" id="KW-0067">ATP-binding</keyword>
<evidence type="ECO:0000256" key="3">
    <source>
        <dbReference type="ARBA" id="ARBA00022722"/>
    </source>
</evidence>
<dbReference type="GO" id="GO:0016787">
    <property type="term" value="F:hydrolase activity"/>
    <property type="evidence" value="ECO:0007669"/>
    <property type="project" value="UniProtKB-KW"/>
</dbReference>
<feature type="domain" description="Helicase C-terminal" evidence="12">
    <location>
        <begin position="451"/>
        <end position="615"/>
    </location>
</feature>
<evidence type="ECO:0000256" key="2">
    <source>
        <dbReference type="ARBA" id="ARBA00009046"/>
    </source>
</evidence>
<comment type="similarity">
    <text evidence="1">In the N-terminal section; belongs to the CRISPR-associated nuclease Cas3-HD family.</text>
</comment>
<comment type="similarity">
    <text evidence="2">In the central section; belongs to the CRISPR-associated helicase Cas3 family.</text>
</comment>
<evidence type="ECO:0000256" key="10">
    <source>
        <dbReference type="ARBA" id="ARBA00038437"/>
    </source>
</evidence>
<evidence type="ECO:0000256" key="8">
    <source>
        <dbReference type="ARBA" id="ARBA00022840"/>
    </source>
</evidence>
<dbReference type="CDD" id="cd09641">
    <property type="entry name" value="Cas3''_I"/>
    <property type="match status" value="1"/>
</dbReference>
<feature type="domain" description="HD Cas3-type" evidence="13">
    <location>
        <begin position="13"/>
        <end position="212"/>
    </location>
</feature>
<dbReference type="GO" id="GO:0046872">
    <property type="term" value="F:metal ion binding"/>
    <property type="evidence" value="ECO:0007669"/>
    <property type="project" value="UniProtKB-KW"/>
</dbReference>
<dbReference type="Gene3D" id="1.10.3210.30">
    <property type="match status" value="1"/>
</dbReference>
<evidence type="ECO:0000256" key="7">
    <source>
        <dbReference type="ARBA" id="ARBA00022806"/>
    </source>
</evidence>
<evidence type="ECO:0000259" key="12">
    <source>
        <dbReference type="PROSITE" id="PS51194"/>
    </source>
</evidence>
<feature type="domain" description="Helicase ATP-binding" evidence="11">
    <location>
        <begin position="250"/>
        <end position="436"/>
    </location>
</feature>
<dbReference type="Gene3D" id="3.40.50.300">
    <property type="entry name" value="P-loop containing nucleotide triphosphate hydrolases"/>
    <property type="match status" value="2"/>
</dbReference>
<dbReference type="InterPro" id="IPR038257">
    <property type="entry name" value="CRISPR-assoc_Cas3_HD_sf"/>
</dbReference>
<protein>
    <submittedName>
        <fullName evidence="14">CRISPR-associated helicase, Cas3 family</fullName>
    </submittedName>
</protein>
<dbReference type="Pfam" id="PF22590">
    <property type="entry name" value="Cas3-like_C_2"/>
    <property type="match status" value="1"/>
</dbReference>
<evidence type="ECO:0000256" key="6">
    <source>
        <dbReference type="ARBA" id="ARBA00022801"/>
    </source>
</evidence>
<dbReference type="Pfam" id="PF00270">
    <property type="entry name" value="DEAD"/>
    <property type="match status" value="1"/>
</dbReference>
<dbReference type="PROSITE" id="PS51192">
    <property type="entry name" value="HELICASE_ATP_BIND_1"/>
    <property type="match status" value="1"/>
</dbReference>
<dbReference type="GO" id="GO:0051607">
    <property type="term" value="P:defense response to virus"/>
    <property type="evidence" value="ECO:0007669"/>
    <property type="project" value="UniProtKB-KW"/>
</dbReference>
<dbReference type="OrthoDB" id="9810236at2"/>
<dbReference type="InterPro" id="IPR006474">
    <property type="entry name" value="Helicase_Cas3_CRISPR-ass_core"/>
</dbReference>
<dbReference type="GO" id="GO:0004518">
    <property type="term" value="F:nuclease activity"/>
    <property type="evidence" value="ECO:0007669"/>
    <property type="project" value="UniProtKB-KW"/>
</dbReference>
<dbReference type="GO" id="GO:0005829">
    <property type="term" value="C:cytosol"/>
    <property type="evidence" value="ECO:0007669"/>
    <property type="project" value="TreeGrafter"/>
</dbReference>
<dbReference type="GO" id="GO:0005524">
    <property type="term" value="F:ATP binding"/>
    <property type="evidence" value="ECO:0007669"/>
    <property type="project" value="UniProtKB-KW"/>
</dbReference>
<dbReference type="InterPro" id="IPR006483">
    <property type="entry name" value="CRISPR-assoc_Cas3_HD"/>
</dbReference>
<dbReference type="SUPFAM" id="SSF109604">
    <property type="entry name" value="HD-domain/PDEase-like"/>
    <property type="match status" value="1"/>
</dbReference>
<dbReference type="InterPro" id="IPR027417">
    <property type="entry name" value="P-loop_NTPase"/>
</dbReference>
<keyword evidence="15" id="KW-1185">Reference proteome</keyword>
<evidence type="ECO:0000256" key="4">
    <source>
        <dbReference type="ARBA" id="ARBA00022723"/>
    </source>
</evidence>
<dbReference type="InterPro" id="IPR014001">
    <property type="entry name" value="Helicase_ATP-bd"/>
</dbReference>
<dbReference type="Proteomes" id="UP000317315">
    <property type="component" value="Unassembled WGS sequence"/>
</dbReference>
<comment type="similarity">
    <text evidence="10">Belongs to the DEAD box helicase family.</text>
</comment>
<keyword evidence="9" id="KW-0051">Antiviral defense</keyword>
<evidence type="ECO:0000256" key="9">
    <source>
        <dbReference type="ARBA" id="ARBA00023118"/>
    </source>
</evidence>
<dbReference type="SMART" id="SM00490">
    <property type="entry name" value="HELICc"/>
    <property type="match status" value="1"/>
</dbReference>
<accession>A0A521ABP2</accession>
<keyword evidence="3" id="KW-0540">Nuclease</keyword>
<evidence type="ECO:0000313" key="14">
    <source>
        <dbReference type="EMBL" id="SMO32192.1"/>
    </source>
</evidence>
<organism evidence="14 15">
    <name type="scientific">Balnearium lithotrophicum</name>
    <dbReference type="NCBI Taxonomy" id="223788"/>
    <lineage>
        <taxon>Bacteria</taxon>
        <taxon>Pseudomonadati</taxon>
        <taxon>Aquificota</taxon>
        <taxon>Aquificia</taxon>
        <taxon>Desulfurobacteriales</taxon>
        <taxon>Desulfurobacteriaceae</taxon>
        <taxon>Balnearium</taxon>
    </lineage>
</organism>
<evidence type="ECO:0000259" key="11">
    <source>
        <dbReference type="PROSITE" id="PS51192"/>
    </source>
</evidence>
<gene>
    <name evidence="14" type="ORF">SAMN06269117_10141</name>
</gene>
<keyword evidence="4" id="KW-0479">Metal-binding</keyword>
<keyword evidence="7" id="KW-0347">Helicase</keyword>
<keyword evidence="5" id="KW-0547">Nucleotide-binding</keyword>
<sequence>MGNVYAKIYFDKNKAVPETLEEHTENLLRELERIREIYGEDLKNSGVNEDFWNALKIACLFHDLGKVSSHFQRKIRKYLNETARIPRALNKEIPHNYLSGIFLYAPEIKRTIPKGYFDYVLFSVLFHHNRNLDFSPEYFRKVIELDIKNKIYDLNWLKKYGFSISSVLTDKAGILYKKLQNYYFNSSNKVKNIKRNRIFILLKGILHRLDYSASAHLPVEEGKICNLEEKLISYLSKKSNFRDLKPFQKKAKDLRNKSVLLTASTGVGKTEFAINWIGGDKAFYTLPVRVSVNAMYDRLISVFKGEQEKIGLLHSDALFYGMGKSEEIEDSLSIEEHIVRTQAARQFSMAITVTTADQLFTAVFKYPGYERIYATLMYSKIVLDEPQSYSPDTLAVIIKGLQEIAIYGGKFCFMSATIHPFINEYLKDYAEELEPVFNPEKKHKIKLEDRSIEELLSEIVSQFNRGKKVLVITNTVRKAQELFKRLSENKDVNVKLLHSLFIQKDRIEKEKQIKIPDKPIVWISTQLVEASLDIDYDVLFTEISSLDSIIQRMGRVYRKQGRVINEDSEPNVVIATQEPSDKGKIYNKEIVNFTLEALREFNCQILTDDKKQDLMMSVYDIRKISNTSFYKKFTENMELLDAGFEADTKRDAQKLFREILNVNVIPKKVYDENFDEIQKAIEIVLDKTRNHLERLRAIYNVNKFTLSMPIYKLKQVIPTQIVSGKFGKEILTVDFDYDSELGLDTSTEPNFGEII</sequence>